<evidence type="ECO:0000256" key="4">
    <source>
        <dbReference type="ARBA" id="ARBA00022692"/>
    </source>
</evidence>
<evidence type="ECO:0000256" key="8">
    <source>
        <dbReference type="SAM" id="MobiDB-lite"/>
    </source>
</evidence>
<keyword evidence="2" id="KW-1003">Cell membrane</keyword>
<dbReference type="Pfam" id="PF00953">
    <property type="entry name" value="Glycos_transf_4"/>
    <property type="match status" value="1"/>
</dbReference>
<feature type="transmembrane region" description="Helical" evidence="9">
    <location>
        <begin position="227"/>
        <end position="247"/>
    </location>
</feature>
<dbReference type="PANTHER" id="PTHR22926">
    <property type="entry name" value="PHOSPHO-N-ACETYLMURAMOYL-PENTAPEPTIDE-TRANSFERASE"/>
    <property type="match status" value="1"/>
</dbReference>
<feature type="transmembrane region" description="Helical" evidence="9">
    <location>
        <begin position="168"/>
        <end position="188"/>
    </location>
</feature>
<accession>A0A1I1SWH8</accession>
<evidence type="ECO:0000256" key="3">
    <source>
        <dbReference type="ARBA" id="ARBA00022679"/>
    </source>
</evidence>
<dbReference type="GO" id="GO:0044038">
    <property type="term" value="P:cell wall macromolecule biosynthetic process"/>
    <property type="evidence" value="ECO:0007669"/>
    <property type="project" value="TreeGrafter"/>
</dbReference>
<dbReference type="GO" id="GO:0009103">
    <property type="term" value="P:lipopolysaccharide biosynthetic process"/>
    <property type="evidence" value="ECO:0007669"/>
    <property type="project" value="TreeGrafter"/>
</dbReference>
<evidence type="ECO:0000256" key="7">
    <source>
        <dbReference type="PIRSR" id="PIRSR600715-1"/>
    </source>
</evidence>
<feature type="transmembrane region" description="Helical" evidence="9">
    <location>
        <begin position="323"/>
        <end position="343"/>
    </location>
</feature>
<dbReference type="GO" id="GO:0071555">
    <property type="term" value="P:cell wall organization"/>
    <property type="evidence" value="ECO:0007669"/>
    <property type="project" value="TreeGrafter"/>
</dbReference>
<feature type="transmembrane region" description="Helical" evidence="9">
    <location>
        <begin position="108"/>
        <end position="130"/>
    </location>
</feature>
<feature type="binding site" evidence="7">
    <location>
        <position position="226"/>
    </location>
    <ligand>
        <name>Mg(2+)</name>
        <dbReference type="ChEBI" id="CHEBI:18420"/>
    </ligand>
</feature>
<keyword evidence="11" id="KW-1185">Reference proteome</keyword>
<dbReference type="InterPro" id="IPR000715">
    <property type="entry name" value="Glycosyl_transferase_4"/>
</dbReference>
<gene>
    <name evidence="10" type="ORF">SAMN05421773_11779</name>
</gene>
<evidence type="ECO:0000313" key="11">
    <source>
        <dbReference type="Proteomes" id="UP000199207"/>
    </source>
</evidence>
<dbReference type="PANTHER" id="PTHR22926:SF3">
    <property type="entry name" value="UNDECAPRENYL-PHOSPHATE ALPHA-N-ACETYLGLUCOSAMINYL 1-PHOSPHATE TRANSFERASE"/>
    <property type="match status" value="1"/>
</dbReference>
<feature type="transmembrane region" description="Helical" evidence="9">
    <location>
        <begin position="48"/>
        <end position="68"/>
    </location>
</feature>
<comment type="cofactor">
    <cofactor evidence="7">
        <name>Mg(2+)</name>
        <dbReference type="ChEBI" id="CHEBI:18420"/>
    </cofactor>
</comment>
<comment type="subcellular location">
    <subcellularLocation>
        <location evidence="1">Cell membrane</location>
        <topology evidence="1">Multi-pass membrane protein</topology>
    </subcellularLocation>
</comment>
<dbReference type="AlphaFoldDB" id="A0A1I1SWH8"/>
<feature type="compositionally biased region" description="Basic and acidic residues" evidence="8">
    <location>
        <begin position="391"/>
        <end position="403"/>
    </location>
</feature>
<dbReference type="EMBL" id="FOLM01000017">
    <property type="protein sequence ID" value="SFD50825.1"/>
    <property type="molecule type" value="Genomic_DNA"/>
</dbReference>
<dbReference type="GO" id="GO:0005886">
    <property type="term" value="C:plasma membrane"/>
    <property type="evidence" value="ECO:0007669"/>
    <property type="project" value="UniProtKB-SubCell"/>
</dbReference>
<feature type="transmembrane region" description="Helical" evidence="9">
    <location>
        <begin position="267"/>
        <end position="292"/>
    </location>
</feature>
<dbReference type="Proteomes" id="UP000199207">
    <property type="component" value="Unassembled WGS sequence"/>
</dbReference>
<feature type="transmembrane region" description="Helical" evidence="9">
    <location>
        <begin position="194"/>
        <end position="215"/>
    </location>
</feature>
<dbReference type="OrthoDB" id="9783652at2"/>
<evidence type="ECO:0000256" key="5">
    <source>
        <dbReference type="ARBA" id="ARBA00022989"/>
    </source>
</evidence>
<name>A0A1I1SWH8_9ACTN</name>
<dbReference type="CDD" id="cd06853">
    <property type="entry name" value="GT_WecA_like"/>
    <property type="match status" value="1"/>
</dbReference>
<reference evidence="10 11" key="1">
    <citation type="submission" date="2016-10" db="EMBL/GenBank/DDBJ databases">
        <authorList>
            <person name="de Groot N.N."/>
        </authorList>
    </citation>
    <scope>NUCLEOTIDE SEQUENCE [LARGE SCALE GENOMIC DNA]</scope>
    <source>
        <strain evidence="10 11">CGMCC 4.5739</strain>
    </source>
</reference>
<protein>
    <submittedName>
        <fullName evidence="10">UDP-GlcNAc:undecaprenyl-phosphate GlcNAc-1-phosphate transferase</fullName>
    </submittedName>
</protein>
<feature type="region of interest" description="Disordered" evidence="8">
    <location>
        <begin position="388"/>
        <end position="452"/>
    </location>
</feature>
<feature type="compositionally biased region" description="Basic residues" evidence="8">
    <location>
        <begin position="437"/>
        <end position="452"/>
    </location>
</feature>
<keyword evidence="7" id="KW-0479">Metal-binding</keyword>
<keyword evidence="6 9" id="KW-0472">Membrane</keyword>
<feature type="binding site" evidence="7">
    <location>
        <position position="159"/>
    </location>
    <ligand>
        <name>Mg(2+)</name>
        <dbReference type="ChEBI" id="CHEBI:18420"/>
    </ligand>
</feature>
<dbReference type="GO" id="GO:0016780">
    <property type="term" value="F:phosphotransferase activity, for other substituted phosphate groups"/>
    <property type="evidence" value="ECO:0007669"/>
    <property type="project" value="InterPro"/>
</dbReference>
<evidence type="ECO:0000256" key="1">
    <source>
        <dbReference type="ARBA" id="ARBA00004651"/>
    </source>
</evidence>
<keyword evidence="5 9" id="KW-1133">Transmembrane helix</keyword>
<dbReference type="GO" id="GO:0046872">
    <property type="term" value="F:metal ion binding"/>
    <property type="evidence" value="ECO:0007669"/>
    <property type="project" value="UniProtKB-KW"/>
</dbReference>
<evidence type="ECO:0000256" key="9">
    <source>
        <dbReference type="SAM" id="Phobius"/>
    </source>
</evidence>
<feature type="transmembrane region" description="Helical" evidence="9">
    <location>
        <begin position="80"/>
        <end position="96"/>
    </location>
</feature>
<keyword evidence="7" id="KW-0460">Magnesium</keyword>
<sequence length="452" mass="48392">MREYLLTLCVAAAVTYLLTGPVRKFAIAAGAMPPIRARDVHREPTPRLGGIAMFAGLCAGLLVASQLTNIGEVFRTSDEPRALLSAAVLIWLLGVLDDKWGVDALVKLGCQMIAAGVMVFQGLTILWLPVPGVGTVALTQTQGTLLTVALVVITINAVNFVDGLDGLAAGMVCIAAGAFFLYAYRLWYGHGIGAAAPATLFAAILIGMCLGFLPHNMHPARIFMGDSGSMLLGLVLAAGAVSVTGQVDPDVMKLFTGSVRGAVYAMVPVYIPLILPLTIIAVPVVDLVLAIVRRTWNGQSPFAADRGHLHHRLLEIGHSHSRAVLIMYFWSALIAFAIVGFSIRSDSLWLIPTILTLSAAGLVVLLLPRFRPRVPEWAQRFVPPRYRRRRPVPEAEPAPHDRAPAQVNGGTEPAPDGSRVPMRSLGGATAVGERHRFTARRRSAAAVRNRGR</sequence>
<evidence type="ECO:0000313" key="10">
    <source>
        <dbReference type="EMBL" id="SFD50825.1"/>
    </source>
</evidence>
<feature type="transmembrane region" description="Helical" evidence="9">
    <location>
        <begin position="142"/>
        <end position="161"/>
    </location>
</feature>
<evidence type="ECO:0000256" key="2">
    <source>
        <dbReference type="ARBA" id="ARBA00022475"/>
    </source>
</evidence>
<organism evidence="10 11">
    <name type="scientific">Streptomyces aidingensis</name>
    <dbReference type="NCBI Taxonomy" id="910347"/>
    <lineage>
        <taxon>Bacteria</taxon>
        <taxon>Bacillati</taxon>
        <taxon>Actinomycetota</taxon>
        <taxon>Actinomycetes</taxon>
        <taxon>Kitasatosporales</taxon>
        <taxon>Streptomycetaceae</taxon>
        <taxon>Streptomyces</taxon>
    </lineage>
</organism>
<evidence type="ECO:0000256" key="6">
    <source>
        <dbReference type="ARBA" id="ARBA00023136"/>
    </source>
</evidence>
<dbReference type="STRING" id="910347.SAMN05421773_11779"/>
<proteinExistence type="predicted"/>
<keyword evidence="3 10" id="KW-0808">Transferase</keyword>
<keyword evidence="4 9" id="KW-0812">Transmembrane</keyword>
<feature type="transmembrane region" description="Helical" evidence="9">
    <location>
        <begin position="349"/>
        <end position="367"/>
    </location>
</feature>
<dbReference type="RefSeq" id="WP_093841030.1">
    <property type="nucleotide sequence ID" value="NZ_FOLM01000017.1"/>
</dbReference>